<evidence type="ECO:0000313" key="2">
    <source>
        <dbReference type="Proteomes" id="UP000216961"/>
    </source>
</evidence>
<reference evidence="1 2" key="1">
    <citation type="submission" date="2017-07" db="EMBL/GenBank/DDBJ databases">
        <title>Isolation and whole genome analysis of endospore-forming bacteria from heroin.</title>
        <authorList>
            <person name="Kalinowski J."/>
            <person name="Ahrens B."/>
            <person name="Al-Dilaimi A."/>
            <person name="Winkler A."/>
            <person name="Wibberg D."/>
            <person name="Schleenbecker U."/>
            <person name="Ruckert C."/>
            <person name="Wolfel R."/>
            <person name="Grass G."/>
        </authorList>
    </citation>
    <scope>NUCLEOTIDE SEQUENCE [LARGE SCALE GENOMIC DNA]</scope>
    <source>
        <strain evidence="1 2">7521-2</strain>
    </source>
</reference>
<comment type="caution">
    <text evidence="1">The sequence shown here is derived from an EMBL/GenBank/DDBJ whole genome shotgun (WGS) entry which is preliminary data.</text>
</comment>
<name>A0A268FA19_NIACI</name>
<dbReference type="Pfam" id="PF12670">
    <property type="entry name" value="DUF3792"/>
    <property type="match status" value="1"/>
</dbReference>
<dbReference type="EMBL" id="NPBQ01000096">
    <property type="protein sequence ID" value="PAD82230.1"/>
    <property type="molecule type" value="Genomic_DNA"/>
</dbReference>
<accession>A0A268FA19</accession>
<organism evidence="1 2">
    <name type="scientific">Niallia circulans</name>
    <name type="common">Bacillus circulans</name>
    <dbReference type="NCBI Taxonomy" id="1397"/>
    <lineage>
        <taxon>Bacteria</taxon>
        <taxon>Bacillati</taxon>
        <taxon>Bacillota</taxon>
        <taxon>Bacilli</taxon>
        <taxon>Bacillales</taxon>
        <taxon>Bacillaceae</taxon>
        <taxon>Niallia</taxon>
    </lineage>
</organism>
<dbReference type="Proteomes" id="UP000216961">
    <property type="component" value="Unassembled WGS sequence"/>
</dbReference>
<dbReference type="NCBIfam" id="TIGR04086">
    <property type="entry name" value="TIGR04086_membr"/>
    <property type="match status" value="1"/>
</dbReference>
<sequence>MEESKHVGSSILYGLIAIFIMLIASSLFFSLLLRFTSIQESSLQHIITAVSFITLFAGGFISGGKGKERGWFLGGLTGFIYSIIIFLFSFLGSDQLFTIEQTIYHVCYTLICMMGGILGVNLSKNN</sequence>
<gene>
    <name evidence="1" type="ORF">CHH57_15795</name>
</gene>
<protein>
    <submittedName>
        <fullName evidence="1">TIGR04086 family membrane protein</fullName>
    </submittedName>
</protein>
<proteinExistence type="predicted"/>
<dbReference type="KEGG" id="bcir:C2I06_10725"/>
<evidence type="ECO:0000313" key="1">
    <source>
        <dbReference type="EMBL" id="PAD82230.1"/>
    </source>
</evidence>
<dbReference type="AlphaFoldDB" id="A0A268FA19"/>
<dbReference type="InterPro" id="IPR023804">
    <property type="entry name" value="DUF3792_TM"/>
</dbReference>